<keyword evidence="11" id="KW-1185">Reference proteome</keyword>
<dbReference type="InterPro" id="IPR019489">
    <property type="entry name" value="Clp_ATPase_C"/>
</dbReference>
<dbReference type="RefSeq" id="WP_102645416.1">
    <property type="nucleotide sequence ID" value="NZ_PNYA01000008.1"/>
</dbReference>
<comment type="similarity">
    <text evidence="1">Belongs to the ClpA/ClpB family.</text>
</comment>
<dbReference type="PRINTS" id="PR00300">
    <property type="entry name" value="CLPPROTEASEA"/>
</dbReference>
<dbReference type="EMBL" id="PNYA01000008">
    <property type="protein sequence ID" value="PMS20435.1"/>
    <property type="molecule type" value="Genomic_DNA"/>
</dbReference>
<dbReference type="GO" id="GO:0005524">
    <property type="term" value="F:ATP binding"/>
    <property type="evidence" value="ECO:0007669"/>
    <property type="project" value="UniProtKB-KW"/>
</dbReference>
<dbReference type="Pfam" id="PF02861">
    <property type="entry name" value="Clp_N"/>
    <property type="match status" value="1"/>
</dbReference>
<dbReference type="OrthoDB" id="9803641at2"/>
<dbReference type="PANTHER" id="PTHR11638">
    <property type="entry name" value="ATP-DEPENDENT CLP PROTEASE"/>
    <property type="match status" value="1"/>
</dbReference>
<dbReference type="InterPro" id="IPR018368">
    <property type="entry name" value="ClpA/B_CS1"/>
</dbReference>
<dbReference type="GO" id="GO:0016887">
    <property type="term" value="F:ATP hydrolysis activity"/>
    <property type="evidence" value="ECO:0007669"/>
    <property type="project" value="InterPro"/>
</dbReference>
<keyword evidence="4" id="KW-0067">ATP-binding</keyword>
<keyword evidence="8" id="KW-0175">Coiled coil</keyword>
<evidence type="ECO:0000256" key="7">
    <source>
        <dbReference type="PROSITE-ProRule" id="PRU01251"/>
    </source>
</evidence>
<evidence type="ECO:0000256" key="5">
    <source>
        <dbReference type="ARBA" id="ARBA00023186"/>
    </source>
</evidence>
<dbReference type="AlphaFoldDB" id="A0A2N7VTH3"/>
<dbReference type="GO" id="GO:0034605">
    <property type="term" value="P:cellular response to heat"/>
    <property type="evidence" value="ECO:0007669"/>
    <property type="project" value="TreeGrafter"/>
</dbReference>
<keyword evidence="2 7" id="KW-0677">Repeat</keyword>
<gene>
    <name evidence="10" type="primary">clpV</name>
    <name evidence="10" type="ORF">C0Z18_10880</name>
</gene>
<dbReference type="InterPro" id="IPR001270">
    <property type="entry name" value="ClpA/B"/>
</dbReference>
<keyword evidence="3" id="KW-0547">Nucleotide-binding</keyword>
<dbReference type="InterPro" id="IPR003959">
    <property type="entry name" value="ATPase_AAA_core"/>
</dbReference>
<reference evidence="10 11" key="1">
    <citation type="submission" date="2018-01" db="EMBL/GenBank/DDBJ databases">
        <title>Whole genome analyses suggest that Burkholderia sensu lato contains two further novel genera in the rhizoxinica-symbiotica group Mycetohabitans gen. nov., and Trinickia gen. nov.: implications for the evolution of diazotrophy and nodulation in the Burkholderiaceae.</title>
        <authorList>
            <person name="Estrada-de los Santos P."/>
            <person name="Palmer M."/>
            <person name="Chavez-Ramirez B."/>
            <person name="Beukes C."/>
            <person name="Steenkamp E.T."/>
            <person name="Hirsch A.M."/>
            <person name="Manyaka P."/>
            <person name="Maluk M."/>
            <person name="Lafos M."/>
            <person name="Crook M."/>
            <person name="Gross E."/>
            <person name="Simon M.F."/>
            <person name="Bueno dos Reis Junior F."/>
            <person name="Poole P.S."/>
            <person name="Venter S.N."/>
            <person name="James E.K."/>
        </authorList>
    </citation>
    <scope>NUCLEOTIDE SEQUENCE [LARGE SCALE GENOMIC DNA]</scope>
    <source>
        <strain evidence="10 11">GIMN1.004</strain>
    </source>
</reference>
<dbReference type="Pfam" id="PF07724">
    <property type="entry name" value="AAA_2"/>
    <property type="match status" value="1"/>
</dbReference>
<dbReference type="SUPFAM" id="SSF81923">
    <property type="entry name" value="Double Clp-N motif"/>
    <property type="match status" value="1"/>
</dbReference>
<feature type="domain" description="Clp R" evidence="9">
    <location>
        <begin position="10"/>
        <end position="151"/>
    </location>
</feature>
<dbReference type="InterPro" id="IPR004176">
    <property type="entry name" value="Clp_R_N"/>
</dbReference>
<comment type="function">
    <text evidence="6">Part of a stress-induced multi-chaperone system, it is involved in the recovery of the cell from heat-induced damage, in cooperation with DnaK, DnaJ and GrpE. Acts before DnaK, in the processing of protein aggregates. Protein binding stimulates the ATPase activity; ATP hydrolysis unfolds the denatured protein aggregates, which probably helps expose new hydrophobic binding sites on the surface of ClpB-bound aggregates, contributing to the solubilization and refolding of denatured protein aggregates by DnaK.</text>
</comment>
<dbReference type="InterPro" id="IPR036628">
    <property type="entry name" value="Clp_N_dom_sf"/>
</dbReference>
<evidence type="ECO:0000256" key="1">
    <source>
        <dbReference type="ARBA" id="ARBA00008675"/>
    </source>
</evidence>
<dbReference type="Pfam" id="PF17871">
    <property type="entry name" value="AAA_lid_9"/>
    <property type="match status" value="1"/>
</dbReference>
<dbReference type="InterPro" id="IPR050130">
    <property type="entry name" value="ClpA_ClpB"/>
</dbReference>
<evidence type="ECO:0000256" key="4">
    <source>
        <dbReference type="ARBA" id="ARBA00022840"/>
    </source>
</evidence>
<proteinExistence type="inferred from homology"/>
<dbReference type="Pfam" id="PF10431">
    <property type="entry name" value="ClpB_D2-small"/>
    <property type="match status" value="1"/>
</dbReference>
<evidence type="ECO:0000256" key="2">
    <source>
        <dbReference type="ARBA" id="ARBA00022737"/>
    </source>
</evidence>
<organism evidence="10 11">
    <name type="scientific">Trinickia dabaoshanensis</name>
    <dbReference type="NCBI Taxonomy" id="564714"/>
    <lineage>
        <taxon>Bacteria</taxon>
        <taxon>Pseudomonadati</taxon>
        <taxon>Pseudomonadota</taxon>
        <taxon>Betaproteobacteria</taxon>
        <taxon>Burkholderiales</taxon>
        <taxon>Burkholderiaceae</taxon>
        <taxon>Trinickia</taxon>
    </lineage>
</organism>
<dbReference type="InterPro" id="IPR027417">
    <property type="entry name" value="P-loop_NTPase"/>
</dbReference>
<dbReference type="Gene3D" id="1.10.1780.10">
    <property type="entry name" value="Clp, N-terminal domain"/>
    <property type="match status" value="1"/>
</dbReference>
<keyword evidence="5" id="KW-0143">Chaperone</keyword>
<dbReference type="Pfam" id="PF00004">
    <property type="entry name" value="AAA"/>
    <property type="match status" value="1"/>
</dbReference>
<evidence type="ECO:0000313" key="10">
    <source>
        <dbReference type="EMBL" id="PMS20435.1"/>
    </source>
</evidence>
<protein>
    <submittedName>
        <fullName evidence="10">Type VI secretion system ATPase TssH</fullName>
    </submittedName>
</protein>
<dbReference type="SUPFAM" id="SSF52540">
    <property type="entry name" value="P-loop containing nucleoside triphosphate hydrolases"/>
    <property type="match status" value="2"/>
</dbReference>
<feature type="coiled-coil region" evidence="8">
    <location>
        <begin position="427"/>
        <end position="478"/>
    </location>
</feature>
<accession>A0A2N7VTH3</accession>
<dbReference type="CDD" id="cd19499">
    <property type="entry name" value="RecA-like_ClpB_Hsp104-like"/>
    <property type="match status" value="1"/>
</dbReference>
<dbReference type="GO" id="GO:0005737">
    <property type="term" value="C:cytoplasm"/>
    <property type="evidence" value="ECO:0007669"/>
    <property type="project" value="TreeGrafter"/>
</dbReference>
<evidence type="ECO:0000256" key="6">
    <source>
        <dbReference type="ARBA" id="ARBA00025613"/>
    </source>
</evidence>
<dbReference type="Gene3D" id="1.10.8.60">
    <property type="match status" value="1"/>
</dbReference>
<evidence type="ECO:0000259" key="9">
    <source>
        <dbReference type="PROSITE" id="PS51903"/>
    </source>
</evidence>
<dbReference type="PROSITE" id="PS00870">
    <property type="entry name" value="CLPAB_1"/>
    <property type="match status" value="1"/>
</dbReference>
<dbReference type="PROSITE" id="PS51903">
    <property type="entry name" value="CLP_R"/>
    <property type="match status" value="1"/>
</dbReference>
<dbReference type="Gene3D" id="3.40.50.300">
    <property type="entry name" value="P-loop containing nucleotide triphosphate hydrolases"/>
    <property type="match status" value="3"/>
</dbReference>
<evidence type="ECO:0000256" key="3">
    <source>
        <dbReference type="ARBA" id="ARBA00022741"/>
    </source>
</evidence>
<dbReference type="InterPro" id="IPR003593">
    <property type="entry name" value="AAA+_ATPase"/>
</dbReference>
<dbReference type="InterPro" id="IPR041546">
    <property type="entry name" value="ClpA/ClpB_AAA_lid"/>
</dbReference>
<dbReference type="SMART" id="SM00382">
    <property type="entry name" value="AAA"/>
    <property type="match status" value="2"/>
</dbReference>
<comment type="caution">
    <text evidence="10">The sequence shown here is derived from an EMBL/GenBank/DDBJ whole genome shotgun (WGS) entry which is preliminary data.</text>
</comment>
<dbReference type="CDD" id="cd00009">
    <property type="entry name" value="AAA"/>
    <property type="match status" value="1"/>
</dbReference>
<evidence type="ECO:0000256" key="8">
    <source>
        <dbReference type="SAM" id="Coils"/>
    </source>
</evidence>
<dbReference type="InterPro" id="IPR017729">
    <property type="entry name" value="ATPase_T6SS_ClpV1"/>
</dbReference>
<name>A0A2N7VTH3_9BURK</name>
<dbReference type="SMART" id="SM01086">
    <property type="entry name" value="ClpB_D2-small"/>
    <property type="match status" value="1"/>
</dbReference>
<dbReference type="NCBIfam" id="TIGR03345">
    <property type="entry name" value="VI_ClpV1"/>
    <property type="match status" value="1"/>
</dbReference>
<dbReference type="Proteomes" id="UP000235616">
    <property type="component" value="Unassembled WGS sequence"/>
</dbReference>
<sequence>MTELSRAALFGRLGSLAYRAVESGTALAKAHGHARVELAHWMLQIIRRDDSDLRRAASFFDIDIGVPAGQLERSLERLPRHAGQTIDLSTDVLETAERGFVYASLKYGAQQVRTGHLLIGIAGTPSLRRVLTACAPALARFDEGAWARAFEHVAADSPEAAAGAHEAVSEKSVDALARYSVDLTALAREGKLDVVIGRHEEIRQVIDILLRRRQNNPLLTGDAGVGKTAIVEGLAQRIVAGEVPEALRGVSLRALDVGLLQAGASAKGEFEARLRQLVDEVQAAQPPVILFIDEAHTLVGAGGTAGTGDAANLLKPALARGALRTIAATTWAEYKRHIEKDPALTRRFQPVSVAEPDEARALAMLRAVVPAMEAHHGVLVLEDALRAAVALSHRYINDRQLPDKAVSLLDTVCARVAASRDAVPPPLDRAREQAATLAAEHRGALREQALGRGETARVQETEQALAVQREQIAALEQRWREQARQVADVLSMRAALTDAALGDTGDAGHSGHSGDALDIRRVELGRLEGALREQQGETPLVVANVDRQAVASVVQDWTGIPVRRMLRDEVDTVLGLAARLDARIVGQAHATQQIARRVRTARAGLQRPGRPLGVFLLAGPSGVGKTETAQALAEAMYAGERNLITFNMSEYREPHTVSTLKGAPPGYVGYGEGGALTDAVRRTPYCVVLLDEIEKAHRDVHALFYQVFDKGWMEDGEGRVVDFRNTLILLTTNLGDDCIARAWLNARGEAAAALDALRAPLREALLTVFPAALLARMTTIPYLPLSDDAMHSIVRTQLDDVSARVHAEHGTTLAYDEAVVTAIAGRCAERASGARLVDASIAEAVLPEIGQALLCPRAEHVVPARMSLFALHGEFGCRIEP</sequence>
<dbReference type="PANTHER" id="PTHR11638:SF184">
    <property type="entry name" value="ATPASE WITH CHAPERONE ACTIVITY"/>
    <property type="match status" value="1"/>
</dbReference>
<evidence type="ECO:0000313" key="11">
    <source>
        <dbReference type="Proteomes" id="UP000235616"/>
    </source>
</evidence>